<comment type="pathway">
    <text evidence="1">Cofactor biosynthesis; ubiquinone biosynthesis.</text>
</comment>
<keyword evidence="4" id="KW-1185">Reference proteome</keyword>
<keyword evidence="1" id="KW-0963">Cytoplasm</keyword>
<organism evidence="3 4">
    <name type="scientific">Reinekea blandensis MED297</name>
    <dbReference type="NCBI Taxonomy" id="314283"/>
    <lineage>
        <taxon>Bacteria</taxon>
        <taxon>Pseudomonadati</taxon>
        <taxon>Pseudomonadota</taxon>
        <taxon>Gammaproteobacteria</taxon>
        <taxon>Oceanospirillales</taxon>
        <taxon>Saccharospirillaceae</taxon>
        <taxon>Reinekea</taxon>
    </lineage>
</organism>
<dbReference type="InterPro" id="IPR038989">
    <property type="entry name" value="UbiJ"/>
</dbReference>
<dbReference type="AlphaFoldDB" id="A4B9V3"/>
<dbReference type="HAMAP" id="MF_02215">
    <property type="entry name" value="UbiJ"/>
    <property type="match status" value="1"/>
</dbReference>
<dbReference type="InterPro" id="IPR003033">
    <property type="entry name" value="SCP2_sterol-bd_dom"/>
</dbReference>
<evidence type="ECO:0000259" key="2">
    <source>
        <dbReference type="Pfam" id="PF02036"/>
    </source>
</evidence>
<dbReference type="Proteomes" id="UP000005953">
    <property type="component" value="Unassembled WGS sequence"/>
</dbReference>
<dbReference type="GO" id="GO:0005737">
    <property type="term" value="C:cytoplasm"/>
    <property type="evidence" value="ECO:0007669"/>
    <property type="project" value="UniProtKB-SubCell"/>
</dbReference>
<dbReference type="Pfam" id="PF02036">
    <property type="entry name" value="SCP2"/>
    <property type="match status" value="1"/>
</dbReference>
<comment type="function">
    <text evidence="1">Required for ubiquinone (coenzyme Q) biosynthesis. Binds hydrophobic ubiquinone biosynthetic intermediates via its SCP2 domain and is essential for the stability of the Ubi complex. May constitute a docking platform where Ubi enzymes assemble and access their SCP2-bound polyprenyl substrates.</text>
</comment>
<dbReference type="GO" id="GO:0006744">
    <property type="term" value="P:ubiquinone biosynthetic process"/>
    <property type="evidence" value="ECO:0007669"/>
    <property type="project" value="UniProtKB-UniRule"/>
</dbReference>
<protein>
    <recommendedName>
        <fullName evidence="1">Ubiquinone biosynthesis accessory factor UbiJ</fullName>
    </recommendedName>
</protein>
<comment type="subcellular location">
    <subcellularLocation>
        <location evidence="1">Cytoplasm</location>
    </subcellularLocation>
</comment>
<evidence type="ECO:0000313" key="4">
    <source>
        <dbReference type="Proteomes" id="UP000005953"/>
    </source>
</evidence>
<comment type="similarity">
    <text evidence="1">Belongs to the UbiJ family.</text>
</comment>
<dbReference type="OrthoDB" id="9796077at2"/>
<reference evidence="3 4" key="1">
    <citation type="submission" date="2006-02" db="EMBL/GenBank/DDBJ databases">
        <authorList>
            <person name="Pinhassi J."/>
            <person name="Pedros-Alio C."/>
            <person name="Ferriera S."/>
            <person name="Johnson J."/>
            <person name="Kravitz S."/>
            <person name="Halpern A."/>
            <person name="Remington K."/>
            <person name="Beeson K."/>
            <person name="Tran B."/>
            <person name="Rogers Y.-H."/>
            <person name="Friedman R."/>
            <person name="Venter J.C."/>
        </authorList>
    </citation>
    <scope>NUCLEOTIDE SEQUENCE [LARGE SCALE GENOMIC DNA]</scope>
    <source>
        <strain evidence="3 4">MED297</strain>
    </source>
</reference>
<feature type="domain" description="SCP2" evidence="2">
    <location>
        <begin position="18"/>
        <end position="110"/>
    </location>
</feature>
<dbReference type="InterPro" id="IPR036527">
    <property type="entry name" value="SCP2_sterol-bd_dom_sf"/>
</dbReference>
<evidence type="ECO:0000313" key="3">
    <source>
        <dbReference type="EMBL" id="EAR11404.1"/>
    </source>
</evidence>
<comment type="caution">
    <text evidence="3">The sequence shown here is derived from an EMBL/GenBank/DDBJ whole genome shotgun (WGS) entry which is preliminary data.</text>
</comment>
<dbReference type="RefSeq" id="WP_008045033.1">
    <property type="nucleotide sequence ID" value="NZ_CH724151.1"/>
</dbReference>
<proteinExistence type="inferred from homology"/>
<dbReference type="UniPathway" id="UPA00232"/>
<gene>
    <name evidence="1" type="primary">ubiJ</name>
    <name evidence="3" type="ORF">MED297_20992</name>
</gene>
<dbReference type="EMBL" id="AAOE01000001">
    <property type="protein sequence ID" value="EAR11404.1"/>
    <property type="molecule type" value="Genomic_DNA"/>
</dbReference>
<dbReference type="PANTHER" id="PTHR38693:SF1">
    <property type="entry name" value="UBIQUINONE BIOSYNTHESIS ACCESSORY FACTOR UBIJ"/>
    <property type="match status" value="1"/>
</dbReference>
<dbReference type="STRING" id="314283.MED297_20992"/>
<dbReference type="SUPFAM" id="SSF55718">
    <property type="entry name" value="SCP-like"/>
    <property type="match status" value="1"/>
</dbReference>
<keyword evidence="1" id="KW-0831">Ubiquinone biosynthesis</keyword>
<dbReference type="PANTHER" id="PTHR38693">
    <property type="entry name" value="UBIQUINONE BIOSYNTHESIS PROTEIN UBIJ"/>
    <property type="match status" value="1"/>
</dbReference>
<sequence length="205" mass="22953">MTGWLLPLQTLINDGLNYDPQAREKIVALAGKTLVLQVTEPSVSFSVSIEADGFVFCESGTREPFDARVSGRAADLFAVLRAEDRTAAMMAHSISIEGDTRTFFAIQAVMSHLDIDWEMAIGDRIGDLAAHVISDGLRFFSRVARNQFNSAARTGRNFLREESGWLVPQSLWQDHVQELTRVRQDTERLQARLNRLQARVKAMTS</sequence>
<name>A4B9V3_9GAMM</name>
<evidence type="ECO:0000256" key="1">
    <source>
        <dbReference type="HAMAP-Rule" id="MF_02215"/>
    </source>
</evidence>
<accession>A4B9V3</accession>
<dbReference type="HOGENOM" id="CLU_100130_1_0_6"/>